<dbReference type="PANTHER" id="PTHR43267:SF1">
    <property type="entry name" value="TRNA THREONYLCARBAMOYLADENOSINE DEHYDRATASE"/>
    <property type="match status" value="1"/>
</dbReference>
<protein>
    <submittedName>
        <fullName evidence="2">Molybdopterin/thiamine biosynthesis adenylyltransferase</fullName>
    </submittedName>
</protein>
<dbReference type="Gene3D" id="3.40.50.720">
    <property type="entry name" value="NAD(P)-binding Rossmann-like Domain"/>
    <property type="match status" value="1"/>
</dbReference>
<dbReference type="InterPro" id="IPR035985">
    <property type="entry name" value="Ubiquitin-activating_enz"/>
</dbReference>
<comment type="caution">
    <text evidence="2">The sequence shown here is derived from an EMBL/GenBank/DDBJ whole genome shotgun (WGS) entry which is preliminary data.</text>
</comment>
<reference evidence="2 3" key="1">
    <citation type="submission" date="2020-08" db="EMBL/GenBank/DDBJ databases">
        <title>Sequencing the genomes of 1000 actinobacteria strains.</title>
        <authorList>
            <person name="Klenk H.-P."/>
        </authorList>
    </citation>
    <scope>NUCLEOTIDE SEQUENCE [LARGE SCALE GENOMIC DNA]</scope>
    <source>
        <strain evidence="2 3">DSM 44230</strain>
    </source>
</reference>
<evidence type="ECO:0000259" key="1">
    <source>
        <dbReference type="Pfam" id="PF00899"/>
    </source>
</evidence>
<keyword evidence="2" id="KW-0548">Nucleotidyltransferase</keyword>
<evidence type="ECO:0000313" key="2">
    <source>
        <dbReference type="EMBL" id="MBB4677441.1"/>
    </source>
</evidence>
<dbReference type="InterPro" id="IPR000594">
    <property type="entry name" value="ThiF_NAD_FAD-bd"/>
</dbReference>
<proteinExistence type="predicted"/>
<sequence length="521" mass="56060">MNTYDDSAFEHFCAELVNQGFSPVRGTEQQEWLGPVRPSLRTLTNATRMKVSFPEGWPLRYARVTVEGLQTEHAARGVICLWAEDDPAQVGGRDLNVLWERVDEWAAAAQRGFRVEDRALDAYVGFDELGGYHAELPLADLICRGNNGYRAPLTAANRAGTLIIKPGGTSDAGDEGKPRLQGAFYLRRHLDSPPRNLEEIRDLLTNRQVKDLECGLERREPAALAEPSGGHDFIVLAWPRHGSDHDALVVGFENRGASLRATAMAVTPSDTVSRKRRSGPDADLLRDKTVLIAGAGSVGGHVAAALASSGVGAIKIHDSDRLKSVNLVRHVCPEYLTGFPKTLAVSAVIRGHAPWAGVHRGDALSYAPATLAAQVHGVDLVLDCTGVFSLSAALADVCRQTATPLITGALYHAGALFRIRRQAPGDTPIAARLMDPDYLDLPTEDRVAPQAGFLELGCTAPVNNASPIAVLSAAAEISHAAVDFLAGRHHWPDERIVVLRPLQAPFNRTGVFDGPRRGGTT</sequence>
<feature type="domain" description="THIF-type NAD/FAD binding fold" evidence="1">
    <location>
        <begin position="283"/>
        <end position="435"/>
    </location>
</feature>
<evidence type="ECO:0000313" key="3">
    <source>
        <dbReference type="Proteomes" id="UP000533598"/>
    </source>
</evidence>
<dbReference type="GO" id="GO:0061503">
    <property type="term" value="F:tRNA threonylcarbamoyladenosine dehydratase"/>
    <property type="evidence" value="ECO:0007669"/>
    <property type="project" value="TreeGrafter"/>
</dbReference>
<dbReference type="GO" id="GO:0061504">
    <property type="term" value="P:cyclic threonylcarbamoyladenosine biosynthetic process"/>
    <property type="evidence" value="ECO:0007669"/>
    <property type="project" value="TreeGrafter"/>
</dbReference>
<dbReference type="PANTHER" id="PTHR43267">
    <property type="entry name" value="TRNA THREONYLCARBAMOYLADENOSINE DEHYDRATASE"/>
    <property type="match status" value="1"/>
</dbReference>
<dbReference type="SUPFAM" id="SSF69572">
    <property type="entry name" value="Activating enzymes of the ubiquitin-like proteins"/>
    <property type="match status" value="1"/>
</dbReference>
<dbReference type="RefSeq" id="WP_185003388.1">
    <property type="nucleotide sequence ID" value="NZ_BAAAUI010000035.1"/>
</dbReference>
<keyword evidence="3" id="KW-1185">Reference proteome</keyword>
<dbReference type="GO" id="GO:0008641">
    <property type="term" value="F:ubiquitin-like modifier activating enzyme activity"/>
    <property type="evidence" value="ECO:0007669"/>
    <property type="project" value="InterPro"/>
</dbReference>
<keyword evidence="2" id="KW-0808">Transferase</keyword>
<dbReference type="GO" id="GO:0016779">
    <property type="term" value="F:nucleotidyltransferase activity"/>
    <property type="evidence" value="ECO:0007669"/>
    <property type="project" value="UniProtKB-KW"/>
</dbReference>
<gene>
    <name evidence="2" type="ORF">HNR67_003559</name>
</gene>
<dbReference type="InterPro" id="IPR045886">
    <property type="entry name" value="ThiF/MoeB/HesA"/>
</dbReference>
<name>A0A7W7CAA7_9PSEU</name>
<dbReference type="Pfam" id="PF00899">
    <property type="entry name" value="ThiF"/>
    <property type="match status" value="1"/>
</dbReference>
<dbReference type="EMBL" id="JACHMH010000001">
    <property type="protein sequence ID" value="MBB4677441.1"/>
    <property type="molecule type" value="Genomic_DNA"/>
</dbReference>
<dbReference type="AlphaFoldDB" id="A0A7W7CAA7"/>
<organism evidence="2 3">
    <name type="scientific">Crossiella cryophila</name>
    <dbReference type="NCBI Taxonomy" id="43355"/>
    <lineage>
        <taxon>Bacteria</taxon>
        <taxon>Bacillati</taxon>
        <taxon>Actinomycetota</taxon>
        <taxon>Actinomycetes</taxon>
        <taxon>Pseudonocardiales</taxon>
        <taxon>Pseudonocardiaceae</taxon>
        <taxon>Crossiella</taxon>
    </lineage>
</organism>
<accession>A0A7W7CAA7</accession>
<dbReference type="Proteomes" id="UP000533598">
    <property type="component" value="Unassembled WGS sequence"/>
</dbReference>